<reference evidence="3" key="1">
    <citation type="submission" date="2019-10" db="EMBL/GenBank/DDBJ databases">
        <title>Conservation and host-specific expression of non-tandemly repeated heterogenous ribosome RNA gene in arbuscular mycorrhizal fungi.</title>
        <authorList>
            <person name="Maeda T."/>
            <person name="Kobayashi Y."/>
            <person name="Nakagawa T."/>
            <person name="Ezawa T."/>
            <person name="Yamaguchi K."/>
            <person name="Bino T."/>
            <person name="Nishimoto Y."/>
            <person name="Shigenobu S."/>
            <person name="Kawaguchi M."/>
        </authorList>
    </citation>
    <scope>NUCLEOTIDE SEQUENCE</scope>
    <source>
        <strain evidence="3">HR1</strain>
    </source>
</reference>
<organism evidence="3 4">
    <name type="scientific">Rhizophagus clarus</name>
    <dbReference type="NCBI Taxonomy" id="94130"/>
    <lineage>
        <taxon>Eukaryota</taxon>
        <taxon>Fungi</taxon>
        <taxon>Fungi incertae sedis</taxon>
        <taxon>Mucoromycota</taxon>
        <taxon>Glomeromycotina</taxon>
        <taxon>Glomeromycetes</taxon>
        <taxon>Glomerales</taxon>
        <taxon>Glomeraceae</taxon>
        <taxon>Rhizophagus</taxon>
    </lineage>
</organism>
<accession>A0A8H3QDN1</accession>
<dbReference type="Gene3D" id="3.40.1440.10">
    <property type="entry name" value="GIY-YIG endonuclease"/>
    <property type="match status" value="1"/>
</dbReference>
<dbReference type="Pfam" id="PF00098">
    <property type="entry name" value="zf-CCHC"/>
    <property type="match status" value="1"/>
</dbReference>
<evidence type="ECO:0000259" key="2">
    <source>
        <dbReference type="PROSITE" id="PS50158"/>
    </source>
</evidence>
<dbReference type="InterPro" id="IPR001878">
    <property type="entry name" value="Znf_CCHC"/>
</dbReference>
<dbReference type="GO" id="GO:0003676">
    <property type="term" value="F:nucleic acid binding"/>
    <property type="evidence" value="ECO:0007669"/>
    <property type="project" value="InterPro"/>
</dbReference>
<sequence>MTPQTTSHNNTCRTAEIPAEKVLEIQELQASFVCNDEKYYVGKTTGEINDRYLQHCSGYGAEWTRIYRPVKIFDSFQTDNVHLLSNITLDYMKIFGIDNVRGDEYSKVTLSAEEENNIRRLLSFRNVSCYKCGISGHFINDCDFVSQQSNDNYREQNICRSLSCRNSWNGSYGRPSHNHEYYNRDRPNHFVNECNHWNSLHRRVECCNCSRLNNQRRRNDYSYECYNCDSPQTNWHRSHSYKCHNCRSTGHEYNDDNFSDDHGHSIFPMGLKVINKCNNNYERHCDKSVKYKPKFYCSKAFINV</sequence>
<proteinExistence type="predicted"/>
<keyword evidence="1" id="KW-0862">Zinc</keyword>
<protein>
    <recommendedName>
        <fullName evidence="2">CCHC-type domain-containing protein</fullName>
    </recommendedName>
</protein>
<dbReference type="GO" id="GO:0008270">
    <property type="term" value="F:zinc ion binding"/>
    <property type="evidence" value="ECO:0007669"/>
    <property type="project" value="UniProtKB-KW"/>
</dbReference>
<evidence type="ECO:0000313" key="4">
    <source>
        <dbReference type="Proteomes" id="UP000615446"/>
    </source>
</evidence>
<dbReference type="Gene3D" id="4.10.60.10">
    <property type="entry name" value="Zinc finger, CCHC-type"/>
    <property type="match status" value="1"/>
</dbReference>
<evidence type="ECO:0000313" key="3">
    <source>
        <dbReference type="EMBL" id="GES75172.1"/>
    </source>
</evidence>
<name>A0A8H3QDN1_9GLOM</name>
<comment type="caution">
    <text evidence="3">The sequence shown here is derived from an EMBL/GenBank/DDBJ whole genome shotgun (WGS) entry which is preliminary data.</text>
</comment>
<dbReference type="AlphaFoldDB" id="A0A8H3QDN1"/>
<dbReference type="SUPFAM" id="SSF57756">
    <property type="entry name" value="Retrovirus zinc finger-like domains"/>
    <property type="match status" value="1"/>
</dbReference>
<feature type="domain" description="CCHC-type" evidence="2">
    <location>
        <begin position="129"/>
        <end position="142"/>
    </location>
</feature>
<keyword evidence="1" id="KW-0479">Metal-binding</keyword>
<gene>
    <name evidence="3" type="ORF">RCL2_000262700</name>
</gene>
<dbReference type="EMBL" id="BLAL01000013">
    <property type="protein sequence ID" value="GES75172.1"/>
    <property type="molecule type" value="Genomic_DNA"/>
</dbReference>
<dbReference type="PROSITE" id="PS50158">
    <property type="entry name" value="ZF_CCHC"/>
    <property type="match status" value="1"/>
</dbReference>
<evidence type="ECO:0000256" key="1">
    <source>
        <dbReference type="PROSITE-ProRule" id="PRU00047"/>
    </source>
</evidence>
<dbReference type="SUPFAM" id="SSF82771">
    <property type="entry name" value="GIY-YIG endonuclease"/>
    <property type="match status" value="1"/>
</dbReference>
<dbReference type="Proteomes" id="UP000615446">
    <property type="component" value="Unassembled WGS sequence"/>
</dbReference>
<dbReference type="OrthoDB" id="3863715at2759"/>
<dbReference type="InterPro" id="IPR035901">
    <property type="entry name" value="GIY-YIG_endonuc_sf"/>
</dbReference>
<keyword evidence="1" id="KW-0863">Zinc-finger</keyword>
<dbReference type="InterPro" id="IPR036875">
    <property type="entry name" value="Znf_CCHC_sf"/>
</dbReference>